<dbReference type="SMART" id="SM00564">
    <property type="entry name" value="PQQ"/>
    <property type="match status" value="3"/>
</dbReference>
<evidence type="ECO:0000256" key="3">
    <source>
        <dbReference type="SAM" id="SignalP"/>
    </source>
</evidence>
<dbReference type="InterPro" id="IPR011048">
    <property type="entry name" value="Haem_d1_sf"/>
</dbReference>
<feature type="region of interest" description="Disordered" evidence="2">
    <location>
        <begin position="324"/>
        <end position="348"/>
    </location>
</feature>
<feature type="signal peptide" evidence="3">
    <location>
        <begin position="1"/>
        <end position="30"/>
    </location>
</feature>
<dbReference type="InterPro" id="IPR051200">
    <property type="entry name" value="Host-pathogen_enzymatic-act"/>
</dbReference>
<dbReference type="NCBIfam" id="TIGR02276">
    <property type="entry name" value="beta_rpt_yvtn"/>
    <property type="match status" value="2"/>
</dbReference>
<keyword evidence="6" id="KW-1185">Reference proteome</keyword>
<dbReference type="InterPro" id="IPR048433">
    <property type="entry name" value="YNCE-like_beta-prop"/>
</dbReference>
<dbReference type="EMBL" id="QDKG01000001">
    <property type="protein sequence ID" value="PVH26083.1"/>
    <property type="molecule type" value="Genomic_DNA"/>
</dbReference>
<feature type="chain" id="PRO_5015519881" description="YNCE-like beta-propeller domain-containing protein" evidence="3">
    <location>
        <begin position="31"/>
        <end position="348"/>
    </location>
</feature>
<evidence type="ECO:0000313" key="5">
    <source>
        <dbReference type="EMBL" id="PVH26083.1"/>
    </source>
</evidence>
<dbReference type="Pfam" id="PF21783">
    <property type="entry name" value="YNCE"/>
    <property type="match status" value="1"/>
</dbReference>
<comment type="caution">
    <text evidence="5">The sequence shown here is derived from an EMBL/GenBank/DDBJ whole genome shotgun (WGS) entry which is preliminary data.</text>
</comment>
<dbReference type="InterPro" id="IPR011964">
    <property type="entry name" value="YVTN_b-propeller_repeat"/>
</dbReference>
<evidence type="ECO:0000313" key="6">
    <source>
        <dbReference type="Proteomes" id="UP000245627"/>
    </source>
</evidence>
<dbReference type="RefSeq" id="WP_116773929.1">
    <property type="nucleotide sequence ID" value="NZ_QDKG01000001.1"/>
</dbReference>
<organism evidence="5 6">
    <name type="scientific">Sphingobacterium corticibacter</name>
    <dbReference type="NCBI Taxonomy" id="2171749"/>
    <lineage>
        <taxon>Bacteria</taxon>
        <taxon>Pseudomonadati</taxon>
        <taxon>Bacteroidota</taxon>
        <taxon>Sphingobacteriia</taxon>
        <taxon>Sphingobacteriales</taxon>
        <taxon>Sphingobacteriaceae</taxon>
        <taxon>Sphingobacterium</taxon>
    </lineage>
</organism>
<evidence type="ECO:0000256" key="2">
    <source>
        <dbReference type="SAM" id="MobiDB-lite"/>
    </source>
</evidence>
<dbReference type="Proteomes" id="UP000245627">
    <property type="component" value="Unassembled WGS sequence"/>
</dbReference>
<proteinExistence type="predicted"/>
<gene>
    <name evidence="5" type="ORF">DC487_00205</name>
</gene>
<dbReference type="PANTHER" id="PTHR47197">
    <property type="entry name" value="PROTEIN NIRF"/>
    <property type="match status" value="1"/>
</dbReference>
<dbReference type="SUPFAM" id="SSF51004">
    <property type="entry name" value="C-terminal (heme d1) domain of cytochrome cd1-nitrite reductase"/>
    <property type="match status" value="1"/>
</dbReference>
<sequence length="348" mass="36686">MNLHINKHQRNAARLVMALGLLGAAHGASAQQVEKSAPAGTGIYEAVINQADGHIYVSSAGSRSNPGGALYKIDPETLAIVDSISMKDNPPFGLGINNKTQVVYTTNTRTNSVSAVDLKTKKVLATFNAGGDKSHTREVLVDEDNNMAYVTNVGDPSDIWVIDGKTNKVVRTIPNTGKTTTALAFNKKKDKFFATNMGTNEIAVIDIKSGQVEKSYPSGGESPVNLVAADDRLFVANQKSGTVTVLDAKTGAVLKSIPTGAGAIGITYDKKTNRVYSANRQTGTTTVIDAKSYEVLADLPTGSHPNHVRVNPKTGIAFVVNKTKGGRPVEGQPAPAADTNGDTLTKIK</sequence>
<dbReference type="InterPro" id="IPR018391">
    <property type="entry name" value="PQQ_b-propeller_rpt"/>
</dbReference>
<keyword evidence="1 3" id="KW-0732">Signal</keyword>
<reference evidence="5 6" key="1">
    <citation type="submission" date="2018-04" db="EMBL/GenBank/DDBJ databases">
        <title>Sphingobacterium cortibacter sp. nov.</title>
        <authorList>
            <person name="Li Y."/>
        </authorList>
    </citation>
    <scope>NUCLEOTIDE SEQUENCE [LARGE SCALE GENOMIC DNA]</scope>
    <source>
        <strain evidence="5 6">2c-3</strain>
    </source>
</reference>
<name>A0A2T8HL19_9SPHI</name>
<feature type="domain" description="YNCE-like beta-propeller" evidence="4">
    <location>
        <begin position="69"/>
        <end position="265"/>
    </location>
</feature>
<evidence type="ECO:0000256" key="1">
    <source>
        <dbReference type="ARBA" id="ARBA00022729"/>
    </source>
</evidence>
<dbReference type="PANTHER" id="PTHR47197:SF3">
    <property type="entry name" value="DIHYDRO-HEME D1 DEHYDROGENASE"/>
    <property type="match status" value="1"/>
</dbReference>
<evidence type="ECO:0000259" key="4">
    <source>
        <dbReference type="Pfam" id="PF21783"/>
    </source>
</evidence>
<dbReference type="AlphaFoldDB" id="A0A2T8HL19"/>
<dbReference type="OrthoDB" id="9790815at2"/>
<protein>
    <recommendedName>
        <fullName evidence="4">YNCE-like beta-propeller domain-containing protein</fullName>
    </recommendedName>
</protein>
<dbReference type="InterPro" id="IPR015943">
    <property type="entry name" value="WD40/YVTN_repeat-like_dom_sf"/>
</dbReference>
<dbReference type="Gene3D" id="2.130.10.10">
    <property type="entry name" value="YVTN repeat-like/Quinoprotein amine dehydrogenase"/>
    <property type="match status" value="1"/>
</dbReference>
<accession>A0A2T8HL19</accession>